<dbReference type="RefSeq" id="WP_050352922.1">
    <property type="nucleotide sequence ID" value="NZ_BOSN01000001.1"/>
</dbReference>
<dbReference type="SUPFAM" id="SSF54403">
    <property type="entry name" value="Cystatin/monellin"/>
    <property type="match status" value="2"/>
</dbReference>
<dbReference type="GeneID" id="66870495"/>
<dbReference type="Pfam" id="PF17881">
    <property type="entry name" value="TseB"/>
    <property type="match status" value="1"/>
</dbReference>
<sequence>MKNKQSLLFTGPKWIRWTVFISFLLFVSCSIYLIFLYNDLLDSKTAGYEETKQQLLKAESLTEIDKVETFYGKEAYHVVYGKDEDGQNKLIFYPLKGKEKKLITVDQSEILSKSEIKNTWKQECDQCELVRITPALVDGNELWELTYVDSSKRYVFDYLDMYDGSRYEQLRFKSMFK</sequence>
<feature type="domain" description="Cell wall elongation regulator TseB-like" evidence="2">
    <location>
        <begin position="50"/>
        <end position="94"/>
    </location>
</feature>
<evidence type="ECO:0000313" key="4">
    <source>
        <dbReference type="Proteomes" id="UP000036780"/>
    </source>
</evidence>
<name>A0A0L0QQ48_VIRPA</name>
<dbReference type="AlphaFoldDB" id="A0A0L0QQ48"/>
<dbReference type="OrthoDB" id="2381181at2"/>
<evidence type="ECO:0000259" key="2">
    <source>
        <dbReference type="Pfam" id="PF17881"/>
    </source>
</evidence>
<dbReference type="InterPro" id="IPR046350">
    <property type="entry name" value="Cystatin_sf"/>
</dbReference>
<protein>
    <recommendedName>
        <fullName evidence="2">Cell wall elongation regulator TseB-like domain-containing protein</fullName>
    </recommendedName>
</protein>
<comment type="caution">
    <text evidence="3">The sequence shown here is derived from an EMBL/GenBank/DDBJ whole genome shotgun (WGS) entry which is preliminary data.</text>
</comment>
<dbReference type="EMBL" id="LGTO01000007">
    <property type="protein sequence ID" value="KNE20348.1"/>
    <property type="molecule type" value="Genomic_DNA"/>
</dbReference>
<keyword evidence="1" id="KW-1133">Transmembrane helix</keyword>
<feature type="transmembrane region" description="Helical" evidence="1">
    <location>
        <begin position="14"/>
        <end position="35"/>
    </location>
</feature>
<dbReference type="PROSITE" id="PS51257">
    <property type="entry name" value="PROKAR_LIPOPROTEIN"/>
    <property type="match status" value="1"/>
</dbReference>
<keyword evidence="1" id="KW-0812">Transmembrane</keyword>
<proteinExistence type="predicted"/>
<gene>
    <name evidence="3" type="ORF">AFK71_18400</name>
</gene>
<evidence type="ECO:0000256" key="1">
    <source>
        <dbReference type="SAM" id="Phobius"/>
    </source>
</evidence>
<dbReference type="PATRIC" id="fig|1473.5.peg.2414"/>
<dbReference type="Proteomes" id="UP000036780">
    <property type="component" value="Unassembled WGS sequence"/>
</dbReference>
<accession>A0A0L0QQ48</accession>
<keyword evidence="1" id="KW-0472">Membrane</keyword>
<keyword evidence="4" id="KW-1185">Reference proteome</keyword>
<dbReference type="Gene3D" id="3.10.450.40">
    <property type="match status" value="2"/>
</dbReference>
<dbReference type="InterPro" id="IPR041401">
    <property type="entry name" value="TseB-like_dom"/>
</dbReference>
<organism evidence="3 4">
    <name type="scientific">Virgibacillus pantothenticus</name>
    <dbReference type="NCBI Taxonomy" id="1473"/>
    <lineage>
        <taxon>Bacteria</taxon>
        <taxon>Bacillati</taxon>
        <taxon>Bacillota</taxon>
        <taxon>Bacilli</taxon>
        <taxon>Bacillales</taxon>
        <taxon>Bacillaceae</taxon>
        <taxon>Virgibacillus</taxon>
    </lineage>
</organism>
<evidence type="ECO:0000313" key="3">
    <source>
        <dbReference type="EMBL" id="KNE20348.1"/>
    </source>
</evidence>
<reference evidence="4" key="1">
    <citation type="submission" date="2015-07" db="EMBL/GenBank/DDBJ databases">
        <title>Fjat-10053 dsm26.</title>
        <authorList>
            <person name="Liu B."/>
            <person name="Wang J."/>
            <person name="Zhu Y."/>
            <person name="Liu G."/>
            <person name="Chen Q."/>
            <person name="Chen Z."/>
            <person name="Lan J."/>
            <person name="Che J."/>
            <person name="Ge C."/>
            <person name="Shi H."/>
            <person name="Pan Z."/>
            <person name="Liu X."/>
        </authorList>
    </citation>
    <scope>NUCLEOTIDE SEQUENCE [LARGE SCALE GENOMIC DNA]</scope>
    <source>
        <strain evidence="4">DSM 26</strain>
    </source>
</reference>